<protein>
    <submittedName>
        <fullName evidence="2">Uncharacterized protein</fullName>
    </submittedName>
</protein>
<feature type="region of interest" description="Disordered" evidence="1">
    <location>
        <begin position="191"/>
        <end position="234"/>
    </location>
</feature>
<name>A0A426Z6B4_ENSVE</name>
<dbReference type="EMBL" id="AMZH03008176">
    <property type="protein sequence ID" value="RRT59512.1"/>
    <property type="molecule type" value="Genomic_DNA"/>
</dbReference>
<dbReference type="AlphaFoldDB" id="A0A426Z6B4"/>
<dbReference type="Proteomes" id="UP000287651">
    <property type="component" value="Unassembled WGS sequence"/>
</dbReference>
<proteinExistence type="predicted"/>
<gene>
    <name evidence="2" type="ORF">B296_00038560</name>
</gene>
<organism evidence="2 3">
    <name type="scientific">Ensete ventricosum</name>
    <name type="common">Abyssinian banana</name>
    <name type="synonym">Musa ensete</name>
    <dbReference type="NCBI Taxonomy" id="4639"/>
    <lineage>
        <taxon>Eukaryota</taxon>
        <taxon>Viridiplantae</taxon>
        <taxon>Streptophyta</taxon>
        <taxon>Embryophyta</taxon>
        <taxon>Tracheophyta</taxon>
        <taxon>Spermatophyta</taxon>
        <taxon>Magnoliopsida</taxon>
        <taxon>Liliopsida</taxon>
        <taxon>Zingiberales</taxon>
        <taxon>Musaceae</taxon>
        <taxon>Ensete</taxon>
    </lineage>
</organism>
<sequence length="260" mass="28996">MVPPREEQDKEKKRRAMLEEKPQGTGTEPTKPNKDRVIPATPPGRSQASEPKKQRDTYHGKRDRARASKNRRSGRRNSSAEVPQTLGTRIDLPDSNARGGGGRDWVWYRGEAGSLAVKSLRNPASGCKVASFLVWMSWVCGRVGGDGARDVASVVKRSSHYKACFVPVAKFFPSTWHSNLAPSNQYVNVLQSRPKKKKKKKKKKKDKKKLAGNLMPRRGCHSPLHAANGDGHNVRPHPVCNQTFTCTMENSVEAPFMMSR</sequence>
<evidence type="ECO:0000256" key="1">
    <source>
        <dbReference type="SAM" id="MobiDB-lite"/>
    </source>
</evidence>
<feature type="compositionally biased region" description="Basic and acidic residues" evidence="1">
    <location>
        <begin position="50"/>
        <end position="60"/>
    </location>
</feature>
<feature type="compositionally biased region" description="Basic residues" evidence="1">
    <location>
        <begin position="193"/>
        <end position="210"/>
    </location>
</feature>
<reference evidence="2 3" key="1">
    <citation type="journal article" date="2014" name="Agronomy (Basel)">
        <title>A Draft Genome Sequence for Ensete ventricosum, the Drought-Tolerant Tree Against Hunger.</title>
        <authorList>
            <person name="Harrison J."/>
            <person name="Moore K.A."/>
            <person name="Paszkiewicz K."/>
            <person name="Jones T."/>
            <person name="Grant M."/>
            <person name="Ambacheew D."/>
            <person name="Muzemil S."/>
            <person name="Studholme D.J."/>
        </authorList>
    </citation>
    <scope>NUCLEOTIDE SEQUENCE [LARGE SCALE GENOMIC DNA]</scope>
</reference>
<feature type="compositionally biased region" description="Basic and acidic residues" evidence="1">
    <location>
        <begin position="1"/>
        <end position="22"/>
    </location>
</feature>
<evidence type="ECO:0000313" key="2">
    <source>
        <dbReference type="EMBL" id="RRT59512.1"/>
    </source>
</evidence>
<feature type="region of interest" description="Disordered" evidence="1">
    <location>
        <begin position="1"/>
        <end position="98"/>
    </location>
</feature>
<feature type="compositionally biased region" description="Basic residues" evidence="1">
    <location>
        <begin position="61"/>
        <end position="75"/>
    </location>
</feature>
<evidence type="ECO:0000313" key="3">
    <source>
        <dbReference type="Proteomes" id="UP000287651"/>
    </source>
</evidence>
<accession>A0A426Z6B4</accession>
<comment type="caution">
    <text evidence="2">The sequence shown here is derived from an EMBL/GenBank/DDBJ whole genome shotgun (WGS) entry which is preliminary data.</text>
</comment>